<evidence type="ECO:0000259" key="10">
    <source>
        <dbReference type="PROSITE" id="PS51698"/>
    </source>
</evidence>
<dbReference type="EC" id="2.3.2.27" evidence="4"/>
<dbReference type="FunFam" id="1.25.10.10:FF:000082">
    <property type="entry name" value="RING-type E3 ubiquitin transferase"/>
    <property type="match status" value="1"/>
</dbReference>
<evidence type="ECO:0000256" key="4">
    <source>
        <dbReference type="ARBA" id="ARBA00012483"/>
    </source>
</evidence>
<dbReference type="Gene3D" id="1.25.10.10">
    <property type="entry name" value="Leucine-rich Repeat Variant"/>
    <property type="match status" value="1"/>
</dbReference>
<feature type="compositionally biased region" description="Polar residues" evidence="9">
    <location>
        <begin position="369"/>
        <end position="381"/>
    </location>
</feature>
<evidence type="ECO:0000256" key="3">
    <source>
        <dbReference type="ARBA" id="ARBA00004906"/>
    </source>
</evidence>
<evidence type="ECO:0000256" key="9">
    <source>
        <dbReference type="SAM" id="MobiDB-lite"/>
    </source>
</evidence>
<dbReference type="Gene3D" id="3.30.40.10">
    <property type="entry name" value="Zinc/RING finger domain, C3HC4 (zinc finger)"/>
    <property type="match status" value="1"/>
</dbReference>
<dbReference type="InterPro" id="IPR003613">
    <property type="entry name" value="Ubox_domain"/>
</dbReference>
<dbReference type="EMBL" id="GGEC01019197">
    <property type="protein sequence ID" value="MBW99680.1"/>
    <property type="molecule type" value="Transcribed_RNA"/>
</dbReference>
<evidence type="ECO:0000256" key="8">
    <source>
        <dbReference type="PROSITE-ProRule" id="PRU00259"/>
    </source>
</evidence>
<dbReference type="InterPro" id="IPR013083">
    <property type="entry name" value="Znf_RING/FYVE/PHD"/>
</dbReference>
<dbReference type="SMART" id="SM00185">
    <property type="entry name" value="ARM"/>
    <property type="match status" value="6"/>
</dbReference>
<feature type="domain" description="U-box" evidence="10">
    <location>
        <begin position="232"/>
        <end position="306"/>
    </location>
</feature>
<dbReference type="UniPathway" id="UPA00143"/>
<dbReference type="InterPro" id="IPR045210">
    <property type="entry name" value="RING-Ubox_PUB"/>
</dbReference>
<dbReference type="GO" id="GO:0016567">
    <property type="term" value="P:protein ubiquitination"/>
    <property type="evidence" value="ECO:0007669"/>
    <property type="project" value="UniProtKB-UniPathway"/>
</dbReference>
<feature type="compositionally biased region" description="Polar residues" evidence="9">
    <location>
        <begin position="331"/>
        <end position="350"/>
    </location>
</feature>
<dbReference type="PROSITE" id="PS50176">
    <property type="entry name" value="ARM_REPEAT"/>
    <property type="match status" value="3"/>
</dbReference>
<dbReference type="GO" id="GO:0061630">
    <property type="term" value="F:ubiquitin protein ligase activity"/>
    <property type="evidence" value="ECO:0007669"/>
    <property type="project" value="UniProtKB-EC"/>
</dbReference>
<feature type="region of interest" description="Disordered" evidence="9">
    <location>
        <begin position="331"/>
        <end position="444"/>
    </location>
</feature>
<dbReference type="Pfam" id="PF04564">
    <property type="entry name" value="U-box"/>
    <property type="match status" value="1"/>
</dbReference>
<evidence type="ECO:0000256" key="2">
    <source>
        <dbReference type="ARBA" id="ARBA00003861"/>
    </source>
</evidence>
<dbReference type="InterPro" id="IPR057314">
    <property type="entry name" value="PUB2-4-like_N"/>
</dbReference>
<sequence length="830" mass="90480">MEISLIKALLNNILSFLHRTSLDNIKWDLVQKYFSKAEELLKLLKPILHAIVDSETASDEVLNKAFQELGQSVDELRELFENWQSLSSKVCFVLQVELLLSRVRTSSLDILQLLKASHQHLPDELSSSSLEYCIQKIKHLVYEQTTSMLKEAIKDGVGSSSEMPVKIAESLSLRSNQEILIEAVALEKLKENAEQAEKVDEAEFMEQMIALVTRMHDELVLIKQSETCSPVPIPPDFCCPLSLELMTDPVIVASGQTYERAFIKNWIELGLTVCPKTRQALGHTNLIPNYTVKALIASWCESNNVKLPDPMRPVNPNQPLRLLMQAESAWDSSVTRANQPSSPESIQSADSPGKNLIYTSGTHREGNPLHSNSTSERSLSSVVGHGQDLDIARLSPMNSVGRPSNLEERSIDSLARSSTLPSEREASNAVGADQPLPQSHGRSASASGILANANLHRIPGDTNESSELSNHLASYSSDTSGEVKAEPQDSSALNTPHREPQFSPRLIETRFRSQTMWRRPSDRLVPRIVSSPAIETRADLSGVETHVRKLVEDLKSTSVDTQREATYELRLLAKHNMDNRMVIANCGAISLLVDLLHSTDAKIQEYAVTALLNLSINDNNKTAIASAGAIDPLIEVLKTGSSEAKENSAATLFSLSVIEDNKARIGRSGAIGPLVDLLGNGTPRGKKDAATALFNLSIFHENKARIVQAHAVKHLVELMDPAAGMVDKAVAVLANLATIPEGRGAIGQEGGIPVLVEVVELGSSRGKENAAAALLQLCTYSSKFCNSVLQEGAVPPLVALSQSGTPRAREKAQSLLSFFRKQRHGNAGRA</sequence>
<dbReference type="CDD" id="cd16664">
    <property type="entry name" value="RING-Ubox_PUB"/>
    <property type="match status" value="1"/>
</dbReference>
<keyword evidence="6" id="KW-0677">Repeat</keyword>
<comment type="catalytic activity">
    <reaction evidence="1">
        <text>S-ubiquitinyl-[E2 ubiquitin-conjugating enzyme]-L-cysteine + [acceptor protein]-L-lysine = [E2 ubiquitin-conjugating enzyme]-L-cysteine + N(6)-ubiquitinyl-[acceptor protein]-L-lysine.</text>
        <dbReference type="EC" id="2.3.2.27"/>
    </reaction>
</comment>
<dbReference type="SMART" id="SM00504">
    <property type="entry name" value="Ubox"/>
    <property type="match status" value="1"/>
</dbReference>
<dbReference type="InterPro" id="IPR058678">
    <property type="entry name" value="ARM_PUB"/>
</dbReference>
<evidence type="ECO:0000256" key="5">
    <source>
        <dbReference type="ARBA" id="ARBA00022679"/>
    </source>
</evidence>
<dbReference type="FunFam" id="3.30.40.10:FF:000218">
    <property type="entry name" value="RING-type E3 ubiquitin transferase"/>
    <property type="match status" value="1"/>
</dbReference>
<protein>
    <recommendedName>
        <fullName evidence="4">RING-type E3 ubiquitin transferase</fullName>
        <ecNumber evidence="4">2.3.2.27</ecNumber>
    </recommendedName>
</protein>
<dbReference type="PANTHER" id="PTHR23315">
    <property type="entry name" value="U BOX DOMAIN-CONTAINING"/>
    <property type="match status" value="1"/>
</dbReference>
<reference evidence="11" key="1">
    <citation type="submission" date="2018-02" db="EMBL/GenBank/DDBJ databases">
        <title>Rhizophora mucronata_Transcriptome.</title>
        <authorList>
            <person name="Meera S.P."/>
            <person name="Sreeshan A."/>
            <person name="Augustine A."/>
        </authorList>
    </citation>
    <scope>NUCLEOTIDE SEQUENCE</scope>
    <source>
        <tissue evidence="11">Leaf</tissue>
    </source>
</reference>
<feature type="region of interest" description="Disordered" evidence="9">
    <location>
        <begin position="456"/>
        <end position="501"/>
    </location>
</feature>
<organism evidence="11">
    <name type="scientific">Rhizophora mucronata</name>
    <name type="common">Asiatic mangrove</name>
    <dbReference type="NCBI Taxonomy" id="61149"/>
    <lineage>
        <taxon>Eukaryota</taxon>
        <taxon>Viridiplantae</taxon>
        <taxon>Streptophyta</taxon>
        <taxon>Embryophyta</taxon>
        <taxon>Tracheophyta</taxon>
        <taxon>Spermatophyta</taxon>
        <taxon>Magnoliopsida</taxon>
        <taxon>eudicotyledons</taxon>
        <taxon>Gunneridae</taxon>
        <taxon>Pentapetalae</taxon>
        <taxon>rosids</taxon>
        <taxon>fabids</taxon>
        <taxon>Malpighiales</taxon>
        <taxon>Rhizophoraceae</taxon>
        <taxon>Rhizophora</taxon>
    </lineage>
</organism>
<dbReference type="EMBL" id="GGEC01019194">
    <property type="protein sequence ID" value="MBW99677.1"/>
    <property type="molecule type" value="Transcribed_RNA"/>
</dbReference>
<dbReference type="InterPro" id="IPR016024">
    <property type="entry name" value="ARM-type_fold"/>
</dbReference>
<dbReference type="PROSITE" id="PS51698">
    <property type="entry name" value="U_BOX"/>
    <property type="match status" value="1"/>
</dbReference>
<feature type="repeat" description="ARM" evidence="8">
    <location>
        <begin position="587"/>
        <end position="629"/>
    </location>
</feature>
<evidence type="ECO:0000256" key="7">
    <source>
        <dbReference type="ARBA" id="ARBA00022786"/>
    </source>
</evidence>
<name>A0A2P2K1V1_RHIMU</name>
<feature type="repeat" description="ARM" evidence="8">
    <location>
        <begin position="710"/>
        <end position="751"/>
    </location>
</feature>
<keyword evidence="5" id="KW-0808">Transferase</keyword>
<accession>A0A2P2K1V1</accession>
<dbReference type="InterPro" id="IPR000225">
    <property type="entry name" value="Armadillo"/>
</dbReference>
<dbReference type="Pfam" id="PF25240">
    <property type="entry name" value="PUB2_N"/>
    <property type="match status" value="1"/>
</dbReference>
<evidence type="ECO:0000256" key="6">
    <source>
        <dbReference type="ARBA" id="ARBA00022737"/>
    </source>
</evidence>
<dbReference type="SUPFAM" id="SSF57850">
    <property type="entry name" value="RING/U-box"/>
    <property type="match status" value="1"/>
</dbReference>
<feature type="repeat" description="ARM" evidence="8">
    <location>
        <begin position="669"/>
        <end position="711"/>
    </location>
</feature>
<feature type="compositionally biased region" description="Polar residues" evidence="9">
    <location>
        <begin position="462"/>
        <end position="480"/>
    </location>
</feature>
<dbReference type="InterPro" id="IPR011989">
    <property type="entry name" value="ARM-like"/>
</dbReference>
<comment type="pathway">
    <text evidence="3">Protein modification; protein ubiquitination.</text>
</comment>
<dbReference type="AlphaFoldDB" id="A0A2P2K1V1"/>
<dbReference type="SUPFAM" id="SSF48371">
    <property type="entry name" value="ARM repeat"/>
    <property type="match status" value="1"/>
</dbReference>
<evidence type="ECO:0000256" key="1">
    <source>
        <dbReference type="ARBA" id="ARBA00000900"/>
    </source>
</evidence>
<proteinExistence type="predicted"/>
<dbReference type="PANTHER" id="PTHR23315:SF7">
    <property type="entry name" value="U-BOX DOMAIN-CONTAINING PROTEIN 4"/>
    <property type="match status" value="1"/>
</dbReference>
<dbReference type="Pfam" id="PF25598">
    <property type="entry name" value="ARM_PUB"/>
    <property type="match status" value="1"/>
</dbReference>
<keyword evidence="7" id="KW-0833">Ubl conjugation pathway</keyword>
<evidence type="ECO:0000313" key="11">
    <source>
        <dbReference type="EMBL" id="MBW99680.1"/>
    </source>
</evidence>
<comment type="function">
    <text evidence="2">Functions as an E3 ubiquitin ligase.</text>
</comment>